<comment type="caution">
    <text evidence="7">The sequence shown here is derived from an EMBL/GenBank/DDBJ whole genome shotgun (WGS) entry which is preliminary data.</text>
</comment>
<evidence type="ECO:0000256" key="4">
    <source>
        <dbReference type="ARBA" id="ARBA00022759"/>
    </source>
</evidence>
<dbReference type="Pfam" id="PF13650">
    <property type="entry name" value="Asp_protease_2"/>
    <property type="match status" value="1"/>
</dbReference>
<name>A0A5J4YMD0_PORPP</name>
<feature type="compositionally biased region" description="Polar residues" evidence="5">
    <location>
        <begin position="11"/>
        <end position="24"/>
    </location>
</feature>
<feature type="compositionally biased region" description="Low complexity" evidence="5">
    <location>
        <begin position="320"/>
        <end position="332"/>
    </location>
</feature>
<dbReference type="SUPFAM" id="SSF50630">
    <property type="entry name" value="Acid proteases"/>
    <property type="match status" value="1"/>
</dbReference>
<dbReference type="CDD" id="cd00303">
    <property type="entry name" value="retropepsin_like"/>
    <property type="match status" value="1"/>
</dbReference>
<organism evidence="7 8">
    <name type="scientific">Porphyridium purpureum</name>
    <name type="common">Red alga</name>
    <name type="synonym">Porphyridium cruentum</name>
    <dbReference type="NCBI Taxonomy" id="35688"/>
    <lineage>
        <taxon>Eukaryota</taxon>
        <taxon>Rhodophyta</taxon>
        <taxon>Bangiophyceae</taxon>
        <taxon>Porphyridiales</taxon>
        <taxon>Porphyridiaceae</taxon>
        <taxon>Porphyridium</taxon>
    </lineage>
</organism>
<dbReference type="Gene3D" id="3.30.420.10">
    <property type="entry name" value="Ribonuclease H-like superfamily/Ribonuclease H"/>
    <property type="match status" value="1"/>
</dbReference>
<evidence type="ECO:0000313" key="8">
    <source>
        <dbReference type="Proteomes" id="UP000324585"/>
    </source>
</evidence>
<dbReference type="InterPro" id="IPR001584">
    <property type="entry name" value="Integrase_cat-core"/>
</dbReference>
<dbReference type="CDD" id="cd09272">
    <property type="entry name" value="RNase_HI_RT_Ty1"/>
    <property type="match status" value="1"/>
</dbReference>
<dbReference type="GO" id="GO:0015074">
    <property type="term" value="P:DNA integration"/>
    <property type="evidence" value="ECO:0007669"/>
    <property type="project" value="InterPro"/>
</dbReference>
<dbReference type="GO" id="GO:0003676">
    <property type="term" value="F:nucleic acid binding"/>
    <property type="evidence" value="ECO:0007669"/>
    <property type="project" value="InterPro"/>
</dbReference>
<dbReference type="OrthoDB" id="7789875at2759"/>
<feature type="domain" description="Integrase catalytic" evidence="6">
    <location>
        <begin position="720"/>
        <end position="894"/>
    </location>
</feature>
<keyword evidence="2" id="KW-0548">Nucleotidyltransferase</keyword>
<feature type="compositionally biased region" description="Basic and acidic residues" evidence="5">
    <location>
        <begin position="362"/>
        <end position="372"/>
    </location>
</feature>
<evidence type="ECO:0000256" key="1">
    <source>
        <dbReference type="ARBA" id="ARBA00022679"/>
    </source>
</evidence>
<dbReference type="PROSITE" id="PS50994">
    <property type="entry name" value="INTEGRASE"/>
    <property type="match status" value="1"/>
</dbReference>
<proteinExistence type="predicted"/>
<accession>A0A5J4YMD0</accession>
<feature type="compositionally biased region" description="Basic and acidic residues" evidence="5">
    <location>
        <begin position="381"/>
        <end position="393"/>
    </location>
</feature>
<keyword evidence="1" id="KW-0808">Transferase</keyword>
<dbReference type="InterPro" id="IPR036397">
    <property type="entry name" value="RNaseH_sf"/>
</dbReference>
<keyword evidence="4" id="KW-0255">Endonuclease</keyword>
<evidence type="ECO:0000256" key="5">
    <source>
        <dbReference type="SAM" id="MobiDB-lite"/>
    </source>
</evidence>
<feature type="region of interest" description="Disordered" evidence="5">
    <location>
        <begin position="1"/>
        <end position="31"/>
    </location>
</feature>
<dbReference type="PANTHER" id="PTHR37984:SF5">
    <property type="entry name" value="PROTEIN NYNRIN-LIKE"/>
    <property type="match status" value="1"/>
</dbReference>
<dbReference type="GO" id="GO:0016779">
    <property type="term" value="F:nucleotidyltransferase activity"/>
    <property type="evidence" value="ECO:0007669"/>
    <property type="project" value="UniProtKB-KW"/>
</dbReference>
<dbReference type="Gene3D" id="2.40.70.10">
    <property type="entry name" value="Acid Proteases"/>
    <property type="match status" value="1"/>
</dbReference>
<protein>
    <submittedName>
        <fullName evidence="7">Copia protein</fullName>
    </submittedName>
</protein>
<reference evidence="8" key="1">
    <citation type="journal article" date="2019" name="Nat. Commun.">
        <title>Expansion of phycobilisome linker gene families in mesophilic red algae.</title>
        <authorList>
            <person name="Lee J."/>
            <person name="Kim D."/>
            <person name="Bhattacharya D."/>
            <person name="Yoon H.S."/>
        </authorList>
    </citation>
    <scope>NUCLEOTIDE SEQUENCE [LARGE SCALE GENOMIC DNA]</scope>
    <source>
        <strain evidence="8">CCMP 1328</strain>
    </source>
</reference>
<feature type="region of interest" description="Disordered" evidence="5">
    <location>
        <begin position="308"/>
        <end position="415"/>
    </location>
</feature>
<dbReference type="PANTHER" id="PTHR37984">
    <property type="entry name" value="PROTEIN CBG26694"/>
    <property type="match status" value="1"/>
</dbReference>
<keyword evidence="8" id="KW-1185">Reference proteome</keyword>
<keyword evidence="3" id="KW-0540">Nuclease</keyword>
<gene>
    <name evidence="7" type="ORF">FVE85_8148</name>
</gene>
<dbReference type="SUPFAM" id="SSF53098">
    <property type="entry name" value="Ribonuclease H-like"/>
    <property type="match status" value="1"/>
</dbReference>
<dbReference type="InterPro" id="IPR005162">
    <property type="entry name" value="Retrotrans_gag_dom"/>
</dbReference>
<evidence type="ECO:0000313" key="7">
    <source>
        <dbReference type="EMBL" id="KAA8492641.1"/>
    </source>
</evidence>
<dbReference type="Proteomes" id="UP000324585">
    <property type="component" value="Unassembled WGS sequence"/>
</dbReference>
<sequence>MDPREGMEQVPPQQSAQGASNLARVSSERKEAMKAELLQEMGPQIHRLMKEQEQRLGAEFQAQLDAREARFQSEIGGLRAALATQGESSSSATLSGVMKNVSVSAPAMPTLKPAPMVHYGGERTLSALLRWKSAARDRVYLPAKTEWMNFGRQWTSAQEEQVVSTLATYFINDAQSWFESLVVRPASFHDLTGLVEARYAPHQTEAKTRMEMLKLSQGRSSVQDYESRFRALALKCPSLSDQERLFYFENGLEEQVKMQVALKEPQTYEEALKYAVLADAVIHPQTSRPRGIWGAAQQAQETVPMELGTVRGHGSGGGNSSRRGGSNFTGRSPVNSATRRRSRRFSNTFRGSYAASGSNDGPRGEPHTDSRVRAHTSVPRVPERERYSRDNDGSRGVPFGNGQGASRRRETERTRAATRAELRHYCFECGHDQPVNHKCQRDSREADLGTINVIPQGAAPATSKSEERSDSWYDGVAEDFREESEMYDQMTGDTGQDRYGSDPWVWSSEDEAQDSSPARPREEGPALEPLLTRFRAKPSATDPAAELLTASIGVSHAGLIKIDARVNGIVIPAIMDTGASHTFLSVAACREASVGKHDLVPRTVSRVRLADGSMAPTRGCAVVTLGMHGLIERKHNVVVYDGHHPLVIGLDWMRSRSMCLTIDGVQLNTAVAAPDKTSTGMSAVAHEILHMPTREGCRICALAKIRRASAVRRVERVGSVDDVPRERCDEEDLRARFNDRVSVDLVDPTIPGVDGNRYLLSHRDIATNWWSFQGVCDKSAESVLEAFMEIQRGRGWPRVLRCDEGSEFKGSFEEALHSHLVQKEVGVAYRANTHASHERMHADVNAGVRALLVQSGLPYRWYVSAVKYWVLARNLTWKGRTSRQTAFEKRFKREWKRELPPFGAGVVVYDESHMKFGTSGIVAIVVGFTVPDPLDEREHINVLVVPKDDLRFAAVRRVKEWRMLDGIWPVRGMGLREREVELHNNDPSFLERVSVRDEDLEWCSRCRKVCRGNIDCDRCVFGTAARAAHSASAGCARDRCVCPRNADGELREAVAVRQGTYKRMQLPWSEEEDEALLRAMPSDEEHSGQKWKEILRAPAFFMRGRKPAAAAARLRELTAAQVNVTEVVDTGSVLETQNGITALRAELLALTSAGALPFEKTVERAVAARTPGARFVKLKLLMSVKNREMPPEFHKVKARIVAQGCHIEDSRGHRAVDEGFAFDKPPGLAAIRAAMSSALLRSGSDADGAFFDIDCAYTSAKLGGPPTFGVVRGLRRFLRGSVSGEKWHKVEGLEDPVVPLPRALYGLPRAGSDFAHHARKLLLSCEWRESQADLNQYMKRGASGRTVVLSMYVDDGACFGHKNDVADAVKEFRKIFKITRPVESLSESSKEKPIRFLGSHLYSDGGYWVLDSSSYAQHIVDCARDRITRERSNPLSERVEASGEARGQMCPAWVQGSLGQLLWLTRTARPDLAMSVAHVARFVHRWDDAATKALSEILGYLRKHVDVRLQYEIPIVCGCPEVVVFSDADFAVAGSVSGAAAFFGVGKVRHLVDWVSRKQRRVSTSTAEAELVAAHGAAQGCVFPLGTHLEEMSCSWPRVRLFVDNEAALRAIARGHSDKLSHVSKMQHISIRWLHETVADGIIEMCHVPTRANLADGLTKPLPTDKFRSHAFAWGLYSLTLSTGAAHCGK</sequence>
<evidence type="ECO:0000256" key="3">
    <source>
        <dbReference type="ARBA" id="ARBA00022722"/>
    </source>
</evidence>
<dbReference type="Gene3D" id="1.10.10.60">
    <property type="entry name" value="Homeodomain-like"/>
    <property type="match status" value="1"/>
</dbReference>
<dbReference type="InterPro" id="IPR021109">
    <property type="entry name" value="Peptidase_aspartic_dom_sf"/>
</dbReference>
<dbReference type="InterPro" id="IPR050951">
    <property type="entry name" value="Retrovirus_Pol_polyprotein"/>
</dbReference>
<evidence type="ECO:0000259" key="6">
    <source>
        <dbReference type="PROSITE" id="PS50994"/>
    </source>
</evidence>
<evidence type="ECO:0000256" key="2">
    <source>
        <dbReference type="ARBA" id="ARBA00022695"/>
    </source>
</evidence>
<feature type="region of interest" description="Disordered" evidence="5">
    <location>
        <begin position="485"/>
        <end position="528"/>
    </location>
</feature>
<dbReference type="EMBL" id="VRMN01000009">
    <property type="protein sequence ID" value="KAA8492641.1"/>
    <property type="molecule type" value="Genomic_DNA"/>
</dbReference>
<keyword evidence="4" id="KW-0378">Hydrolase</keyword>
<dbReference type="Pfam" id="PF03732">
    <property type="entry name" value="Retrotrans_gag"/>
    <property type="match status" value="1"/>
</dbReference>
<dbReference type="GO" id="GO:0004519">
    <property type="term" value="F:endonuclease activity"/>
    <property type="evidence" value="ECO:0007669"/>
    <property type="project" value="UniProtKB-KW"/>
</dbReference>
<dbReference type="InterPro" id="IPR012337">
    <property type="entry name" value="RNaseH-like_sf"/>
</dbReference>